<comment type="caution">
    <text evidence="3">The sequence shown here is derived from an EMBL/GenBank/DDBJ whole genome shotgun (WGS) entry which is preliminary data.</text>
</comment>
<gene>
    <name evidence="3" type="ORF">Agub_g10552</name>
</gene>
<dbReference type="AlphaFoldDB" id="A0AAD3HPY5"/>
<feature type="compositionally biased region" description="Low complexity" evidence="2">
    <location>
        <begin position="108"/>
        <end position="120"/>
    </location>
</feature>
<evidence type="ECO:0000313" key="4">
    <source>
        <dbReference type="Proteomes" id="UP001054857"/>
    </source>
</evidence>
<sequence length="140" mass="15230">HLGLAGCSLTDASLLGLSLCAPLKLTLRHLDLSGNPGLQWDEAAWRWALMGCTALQVFNVQGAGLDTPALRALTRTLQELQELRRTLAVVKAGPPTDLRMLPPREQQEQLGDQPREQQQQPNPPPAEGSDAVQVALVRTR</sequence>
<accession>A0AAD3HPY5</accession>
<dbReference type="EMBL" id="BMAR01000024">
    <property type="protein sequence ID" value="GFR48636.1"/>
    <property type="molecule type" value="Genomic_DNA"/>
</dbReference>
<comment type="subcellular location">
    <subcellularLocation>
        <location evidence="1">Cytoplasm</location>
        <location evidence="1">Cytoskeleton</location>
        <location evidence="1">Cilium axoneme</location>
    </subcellularLocation>
</comment>
<feature type="region of interest" description="Disordered" evidence="2">
    <location>
        <begin position="91"/>
        <end position="140"/>
    </location>
</feature>
<evidence type="ECO:0000313" key="3">
    <source>
        <dbReference type="EMBL" id="GFR48636.1"/>
    </source>
</evidence>
<protein>
    <submittedName>
        <fullName evidence="3">Uncharacterized protein</fullName>
    </submittedName>
</protein>
<keyword evidence="4" id="KW-1185">Reference proteome</keyword>
<evidence type="ECO:0000256" key="1">
    <source>
        <dbReference type="ARBA" id="ARBA00004430"/>
    </source>
</evidence>
<dbReference type="SUPFAM" id="SSF52047">
    <property type="entry name" value="RNI-like"/>
    <property type="match status" value="1"/>
</dbReference>
<organism evidence="3 4">
    <name type="scientific">Astrephomene gubernaculifera</name>
    <dbReference type="NCBI Taxonomy" id="47775"/>
    <lineage>
        <taxon>Eukaryota</taxon>
        <taxon>Viridiplantae</taxon>
        <taxon>Chlorophyta</taxon>
        <taxon>core chlorophytes</taxon>
        <taxon>Chlorophyceae</taxon>
        <taxon>CS clade</taxon>
        <taxon>Chlamydomonadales</taxon>
        <taxon>Astrephomenaceae</taxon>
        <taxon>Astrephomene</taxon>
    </lineage>
</organism>
<dbReference type="Gene3D" id="3.80.10.10">
    <property type="entry name" value="Ribonuclease Inhibitor"/>
    <property type="match status" value="1"/>
</dbReference>
<reference evidence="3 4" key="1">
    <citation type="journal article" date="2021" name="Sci. Rep.">
        <title>Genome sequencing of the multicellular alga Astrephomene provides insights into convergent evolution of germ-soma differentiation.</title>
        <authorList>
            <person name="Yamashita S."/>
            <person name="Yamamoto K."/>
            <person name="Matsuzaki R."/>
            <person name="Suzuki S."/>
            <person name="Yamaguchi H."/>
            <person name="Hirooka S."/>
            <person name="Minakuchi Y."/>
            <person name="Miyagishima S."/>
            <person name="Kawachi M."/>
            <person name="Toyoda A."/>
            <person name="Nozaki H."/>
        </authorList>
    </citation>
    <scope>NUCLEOTIDE SEQUENCE [LARGE SCALE GENOMIC DNA]</scope>
    <source>
        <strain evidence="3 4">NIES-4017</strain>
    </source>
</reference>
<proteinExistence type="predicted"/>
<name>A0AAD3HPY5_9CHLO</name>
<evidence type="ECO:0000256" key="2">
    <source>
        <dbReference type="SAM" id="MobiDB-lite"/>
    </source>
</evidence>
<feature type="non-terminal residue" evidence="3">
    <location>
        <position position="140"/>
    </location>
</feature>
<dbReference type="Proteomes" id="UP001054857">
    <property type="component" value="Unassembled WGS sequence"/>
</dbReference>
<feature type="non-terminal residue" evidence="3">
    <location>
        <position position="1"/>
    </location>
</feature>
<dbReference type="GO" id="GO:0005930">
    <property type="term" value="C:axoneme"/>
    <property type="evidence" value="ECO:0007669"/>
    <property type="project" value="UniProtKB-SubCell"/>
</dbReference>
<dbReference type="InterPro" id="IPR032675">
    <property type="entry name" value="LRR_dom_sf"/>
</dbReference>